<keyword evidence="5" id="KW-0378">Hydrolase</keyword>
<keyword evidence="3" id="KW-0949">S-adenosyl-L-methionine</keyword>
<sequence length="764" mass="83040">MTDAARTLLAENAVQQYRAALSDRVRAGEETVEATAADWRRFVRRRHGDLFSAIDDERPEAAARDLFVQTLALDFLLAELLDAAERTFDASVPTRPGDGAAVEFDADFDAVHRAVAADLSATDRDRFRDAAERFVRTAASEDVAALHRESVSRLGRRAFGRYDTPPGLAELAVETVREGGAGGSGPFAFADATVLDPGCGAGAFLAAAADRKRAAIADSDSDRDPASAATRIAESVRGFDLNPVAVRASRLSVLLALRPLLDAAAEPLDLDLPIVLGDALDATAADPPLAGARADVLLGNPPWLTWDSLTERLKDRWRDGPMADPNLDLFCHDGRNARLGHANDDVSVPFAWTCLHRLLRDGGRAAFVLKRDLLTGPAGELLRRRRVGDRPISMREIHDFGTLAPFGDEVDAGTALYRLDAGVAGGEPPAVDVADDDGSEGVPTTRWTRGGGVDERPAFDSLAAMRRTLDRAETTYLPANPDSPAGPWVHADAERRALGPADYRIRHGVKDDAKAVYGLDRDTVESRNLEPDHVYPYLKSKHVVKYGLFGYDLHLVPQRRAGEENESAVREGTPNTYAYLNDHRERLDDRGSSWFDDGPFYGLFGLGPYTWADYKVVWCRLGFKPHFAVVSTVEDPMLGEKPVVPGDHCMFVATDDGAEAHYLCALLNSAPYQRCLRDVSSGGKSSLSKSTVSELALPEWEATPYQTELAEASMRAHEIVPNHVDCSKRAYNAKTIPELDAVQAGIDRAVERFLADGGPDANAR</sequence>
<keyword evidence="1" id="KW-0489">Methyltransferase</keyword>
<keyword evidence="5" id="KW-0255">Endonuclease</keyword>
<gene>
    <name evidence="5" type="ORF">ACFQEV_09955</name>
</gene>
<dbReference type="Proteomes" id="UP001596408">
    <property type="component" value="Unassembled WGS sequence"/>
</dbReference>
<dbReference type="PANTHER" id="PTHR33841:SF5">
    <property type="entry name" value="DNA METHYLASE (MODIFICATION METHYLASE) (METHYLTRANSFERASE)-RELATED"/>
    <property type="match status" value="1"/>
</dbReference>
<dbReference type="InterPro" id="IPR029063">
    <property type="entry name" value="SAM-dependent_MTases_sf"/>
</dbReference>
<accession>A0ABD5TXS7</accession>
<dbReference type="GO" id="GO:0004519">
    <property type="term" value="F:endonuclease activity"/>
    <property type="evidence" value="ECO:0007669"/>
    <property type="project" value="UniProtKB-KW"/>
</dbReference>
<protein>
    <submittedName>
        <fullName evidence="5">Type I restriction endonuclease subunit M</fullName>
    </submittedName>
</protein>
<dbReference type="RefSeq" id="WP_379695413.1">
    <property type="nucleotide sequence ID" value="NZ_JBHSXH010000015.1"/>
</dbReference>
<proteinExistence type="predicted"/>
<dbReference type="InterPro" id="IPR050953">
    <property type="entry name" value="N4_N6_ade-DNA_methylase"/>
</dbReference>
<evidence type="ECO:0000256" key="1">
    <source>
        <dbReference type="ARBA" id="ARBA00022603"/>
    </source>
</evidence>
<dbReference type="AlphaFoldDB" id="A0ABD5TXS7"/>
<keyword evidence="5" id="KW-0540">Nuclease</keyword>
<dbReference type="EMBL" id="JBHSXH010000015">
    <property type="protein sequence ID" value="MFC6825309.1"/>
    <property type="molecule type" value="Genomic_DNA"/>
</dbReference>
<name>A0ABD5TXS7_9EURY</name>
<keyword evidence="2" id="KW-0808">Transferase</keyword>
<evidence type="ECO:0000256" key="3">
    <source>
        <dbReference type="ARBA" id="ARBA00022691"/>
    </source>
</evidence>
<evidence type="ECO:0000313" key="5">
    <source>
        <dbReference type="EMBL" id="MFC6825309.1"/>
    </source>
</evidence>
<keyword evidence="6" id="KW-1185">Reference proteome</keyword>
<feature type="region of interest" description="Disordered" evidence="4">
    <location>
        <begin position="429"/>
        <end position="453"/>
    </location>
</feature>
<dbReference type="PRINTS" id="PR00507">
    <property type="entry name" value="N12N6MTFRASE"/>
</dbReference>
<dbReference type="GO" id="GO:0032259">
    <property type="term" value="P:methylation"/>
    <property type="evidence" value="ECO:0007669"/>
    <property type="project" value="UniProtKB-KW"/>
</dbReference>
<evidence type="ECO:0000313" key="6">
    <source>
        <dbReference type="Proteomes" id="UP001596408"/>
    </source>
</evidence>
<evidence type="ECO:0000256" key="2">
    <source>
        <dbReference type="ARBA" id="ARBA00022679"/>
    </source>
</evidence>
<dbReference type="Gene3D" id="3.40.50.150">
    <property type="entry name" value="Vaccinia Virus protein VP39"/>
    <property type="match status" value="1"/>
</dbReference>
<reference evidence="5 6" key="1">
    <citation type="journal article" date="2019" name="Int. J. Syst. Evol. Microbiol.">
        <title>The Global Catalogue of Microorganisms (GCM) 10K type strain sequencing project: providing services to taxonomists for standard genome sequencing and annotation.</title>
        <authorList>
            <consortium name="The Broad Institute Genomics Platform"/>
            <consortium name="The Broad Institute Genome Sequencing Center for Infectious Disease"/>
            <person name="Wu L."/>
            <person name="Ma J."/>
        </authorList>
    </citation>
    <scope>NUCLEOTIDE SEQUENCE [LARGE SCALE GENOMIC DNA]</scope>
    <source>
        <strain evidence="5 6">YIM 94188</strain>
    </source>
</reference>
<dbReference type="GO" id="GO:0008168">
    <property type="term" value="F:methyltransferase activity"/>
    <property type="evidence" value="ECO:0007669"/>
    <property type="project" value="UniProtKB-KW"/>
</dbReference>
<dbReference type="SUPFAM" id="SSF53335">
    <property type="entry name" value="S-adenosyl-L-methionine-dependent methyltransferases"/>
    <property type="match status" value="1"/>
</dbReference>
<evidence type="ECO:0000256" key="4">
    <source>
        <dbReference type="SAM" id="MobiDB-lite"/>
    </source>
</evidence>
<organism evidence="5 6">
    <name type="scientific">Halopelagius fulvigenes</name>
    <dbReference type="NCBI Taxonomy" id="1198324"/>
    <lineage>
        <taxon>Archaea</taxon>
        <taxon>Methanobacteriati</taxon>
        <taxon>Methanobacteriota</taxon>
        <taxon>Stenosarchaea group</taxon>
        <taxon>Halobacteria</taxon>
        <taxon>Halobacteriales</taxon>
        <taxon>Haloferacaceae</taxon>
    </lineage>
</organism>
<dbReference type="PANTHER" id="PTHR33841">
    <property type="entry name" value="DNA METHYLTRANSFERASE YEEA-RELATED"/>
    <property type="match status" value="1"/>
</dbReference>
<comment type="caution">
    <text evidence="5">The sequence shown here is derived from an EMBL/GenBank/DDBJ whole genome shotgun (WGS) entry which is preliminary data.</text>
</comment>